<dbReference type="EMBL" id="BGZK01000653">
    <property type="protein sequence ID" value="GBP54705.1"/>
    <property type="molecule type" value="Genomic_DNA"/>
</dbReference>
<protein>
    <submittedName>
        <fullName evidence="1">Uncharacterized protein</fullName>
    </submittedName>
</protein>
<accession>A0A4C1WXG0</accession>
<dbReference type="AlphaFoldDB" id="A0A4C1WXG0"/>
<evidence type="ECO:0000313" key="1">
    <source>
        <dbReference type="EMBL" id="GBP54705.1"/>
    </source>
</evidence>
<organism evidence="1 2">
    <name type="scientific">Eumeta variegata</name>
    <name type="common">Bagworm moth</name>
    <name type="synonym">Eumeta japonica</name>
    <dbReference type="NCBI Taxonomy" id="151549"/>
    <lineage>
        <taxon>Eukaryota</taxon>
        <taxon>Metazoa</taxon>
        <taxon>Ecdysozoa</taxon>
        <taxon>Arthropoda</taxon>
        <taxon>Hexapoda</taxon>
        <taxon>Insecta</taxon>
        <taxon>Pterygota</taxon>
        <taxon>Neoptera</taxon>
        <taxon>Endopterygota</taxon>
        <taxon>Lepidoptera</taxon>
        <taxon>Glossata</taxon>
        <taxon>Ditrysia</taxon>
        <taxon>Tineoidea</taxon>
        <taxon>Psychidae</taxon>
        <taxon>Oiketicinae</taxon>
        <taxon>Eumeta</taxon>
    </lineage>
</organism>
<comment type="caution">
    <text evidence="1">The sequence shown here is derived from an EMBL/GenBank/DDBJ whole genome shotgun (WGS) entry which is preliminary data.</text>
</comment>
<sequence length="151" mass="16928">MDEYPYFNWVEPGRFPEAFDPDVHFVYDWTILMIFKYRLLQKSHALVNFARALKWVTSTGEIPHTVYRQEVTASSVAFRPLSESFGGPLSPSSVHSPFIRYPIPAQEAGDAPVTPLGCGVSMMIGLRVERRIELSSQSSLCTSASLVERAS</sequence>
<evidence type="ECO:0000313" key="2">
    <source>
        <dbReference type="Proteomes" id="UP000299102"/>
    </source>
</evidence>
<dbReference type="Proteomes" id="UP000299102">
    <property type="component" value="Unassembled WGS sequence"/>
</dbReference>
<keyword evidence="2" id="KW-1185">Reference proteome</keyword>
<gene>
    <name evidence="1" type="ORF">EVAR_42905_1</name>
</gene>
<reference evidence="1 2" key="1">
    <citation type="journal article" date="2019" name="Commun. Biol.">
        <title>The bagworm genome reveals a unique fibroin gene that provides high tensile strength.</title>
        <authorList>
            <person name="Kono N."/>
            <person name="Nakamura H."/>
            <person name="Ohtoshi R."/>
            <person name="Tomita M."/>
            <person name="Numata K."/>
            <person name="Arakawa K."/>
        </authorList>
    </citation>
    <scope>NUCLEOTIDE SEQUENCE [LARGE SCALE GENOMIC DNA]</scope>
</reference>
<name>A0A4C1WXG0_EUMVA</name>
<proteinExistence type="predicted"/>